<dbReference type="Proteomes" id="UP001230649">
    <property type="component" value="Unassembled WGS sequence"/>
</dbReference>
<evidence type="ECO:0000313" key="1">
    <source>
        <dbReference type="EMBL" id="KAJ9106571.1"/>
    </source>
</evidence>
<protein>
    <submittedName>
        <fullName evidence="1">Uncharacterized protein</fullName>
    </submittedName>
</protein>
<name>A0ACC2W6T4_9TREE</name>
<reference evidence="1" key="1">
    <citation type="submission" date="2023-04" db="EMBL/GenBank/DDBJ databases">
        <title>Draft Genome sequencing of Naganishia species isolated from polar environments using Oxford Nanopore Technology.</title>
        <authorList>
            <person name="Leo P."/>
            <person name="Venkateswaran K."/>
        </authorList>
    </citation>
    <scope>NUCLEOTIDE SEQUENCE</scope>
    <source>
        <strain evidence="1">MNA-CCFEE 5262</strain>
    </source>
</reference>
<accession>A0ACC2W6T4</accession>
<comment type="caution">
    <text evidence="1">The sequence shown here is derived from an EMBL/GenBank/DDBJ whole genome shotgun (WGS) entry which is preliminary data.</text>
</comment>
<proteinExistence type="predicted"/>
<evidence type="ECO:0000313" key="2">
    <source>
        <dbReference type="Proteomes" id="UP001230649"/>
    </source>
</evidence>
<organism evidence="1 2">
    <name type="scientific">Naganishia adeliensis</name>
    <dbReference type="NCBI Taxonomy" id="92952"/>
    <lineage>
        <taxon>Eukaryota</taxon>
        <taxon>Fungi</taxon>
        <taxon>Dikarya</taxon>
        <taxon>Basidiomycota</taxon>
        <taxon>Agaricomycotina</taxon>
        <taxon>Tremellomycetes</taxon>
        <taxon>Filobasidiales</taxon>
        <taxon>Filobasidiaceae</taxon>
        <taxon>Naganishia</taxon>
    </lineage>
</organism>
<sequence>MDVNDTSLRVNYRPTALPRTHHRNMSPYRSAGGRWLSEDEGVDTSKTADRYSDEDVAGSRRDKQLATSTSPSTKQQDSTAANRSQQSHSSPSQSNTQEAATRPETSPGSPVVGRSRVPSAGLLAAKAQWKAMENTGRRRLRRANSQEQVPESSSREEEGESSTPISGHPIAPDDGVPVPSIRAIAPMRRTPGGVRTYQSHVTASAEVPVAPSATVDVESPSTSRPPSVVGSSSASTSGLAVNIPDFAHGRGGDGIGGHGAPSELPACNEDEEQAQVAMKKKMLPELKSILTCPVCVSDKTRSSKAHPFLIQPITLRCGHTVCLSHVNIPTIPAPNVDGIPTTDAHAKIAAWNSKRLASWANTSCPIPFCRQHRIAANTTFPTSDASSLETPTAPSDQHPPNETNGVALYPSARAVEPSSAEVSDMDNALPVSSKGAPVDFTISKVLAIILRELEQERLSSLPLSMRPDPPALVTDADNEDTEETSGAASEEAGDSSFEGSLPLNVDPSFLPSGHIASRPRHTREHGHSKSENRRRSTAVDLEKSPSATSPLHKRSQLPSGLAPQSHRNTYSFEKELALTLECDVCTSLFYEPITTPCGHTFCSRCLARSLDHAARCPVCRQDLPTFAFYQDHPVNKVLTSVVLTALPDDLEERRRGIEEEERDARLDTPIFVCTLAFPGMPTILHVFEPRYRLMLRRCVESGHPRFGMVLPARGSGNPNMAGVMEYGTMLDIKSIQMLPDGRSMVEAVGNHRFRLLEKGSLDGCTVGRVERIDDISPEDEAMLERLSLERARNVRNDIRRTNLAAQSEVARTANQPQPSASTTSTATGDVQPSAVNGRPNMTRALSTDHQPHGAASIGLPDLQPGEVEPSTEELMRTCKAFIDQLRSGSAPWLLQRLNNTYGPMPEDPTLFSFWMALVMPIDEYEKARLLPIRSPRLRLRLIAHWVEQLRSSWW</sequence>
<keyword evidence="2" id="KW-1185">Reference proteome</keyword>
<gene>
    <name evidence="1" type="ORF">QFC20_004063</name>
</gene>
<dbReference type="EMBL" id="JASBWS010000043">
    <property type="protein sequence ID" value="KAJ9106571.1"/>
    <property type="molecule type" value="Genomic_DNA"/>
</dbReference>